<proteinExistence type="predicted"/>
<accession>A0A4V4HK30</accession>
<dbReference type="SUPFAM" id="SSF50370">
    <property type="entry name" value="Ricin B-like lectins"/>
    <property type="match status" value="2"/>
</dbReference>
<dbReference type="GO" id="GO:0008237">
    <property type="term" value="F:metallopeptidase activity"/>
    <property type="evidence" value="ECO:0007669"/>
    <property type="project" value="InterPro"/>
</dbReference>
<dbReference type="InterPro" id="IPR024079">
    <property type="entry name" value="MetalloPept_cat_dom_sf"/>
</dbReference>
<dbReference type="Gene3D" id="2.80.10.50">
    <property type="match status" value="2"/>
</dbReference>
<dbReference type="InterPro" id="IPR000772">
    <property type="entry name" value="Ricin_B_lectin"/>
</dbReference>
<dbReference type="EMBL" id="STGW01000006">
    <property type="protein sequence ID" value="THV12886.1"/>
    <property type="molecule type" value="Genomic_DNA"/>
</dbReference>
<dbReference type="Gene3D" id="3.40.390.10">
    <property type="entry name" value="Collagenase (Catalytic Domain)"/>
    <property type="match status" value="1"/>
</dbReference>
<sequence length="746" mass="78198">MVSWLRGVLVVVLGTVLAAGSLLATEGGHASAARTGGPVAETAGVKAVAPATLVHVVRHEGQVLRLRLQLVRTRTPGFRVLVQGDSGSFATAAAPAQRSYLGTVDGRSGLVAGGILRSDGKFEGLVVFDRGGTWHVVDGAVVGTRGMTQPTTFRWPDAADASRNVTLLPGRITPVTRRWDIGYDLAHRWFTGPTIGGSVDRALDAVEFSTIALRLVYETNARLRPATGRVVIRSSATAEPYGAYDDVLADARDDWAAAQADAGVDAIVVWQGSPGGGGVAWVGTITGPSAISSNGGTGTPWVVTRHELGHNWGARDNHTNGPEGATIESGNQFHRFDGTELRAILDQRDRVRGQLPWVRESLVPLPPYAALDLVRHQTSGTPFSFRPTRNDHDANTDAVRLRRVDARSHLGGRVSQAGSVVTYTPPAVASPTTDFVRYVAVDETGRTATGVALFQVAPAPTPGPVGSWPVEAPLPGRDYAVRNTQSGLWAGVGDGSAPVQRTRSGQLAALALRRAGGAYTVRQAGAGCLTAVTRGRTEFRRCGTGLAQRFRVVEHPVVGSAVVNMARGTCLMPAGASMAAGARLVHVPCRLLLAQSWDVTPPPAVAWPYVVPPTGQVALRQVTSGLLAGVPDGATGSTGLSTRAEGGTATQVTFVKRAVLAHQVVSALTGRCFDAYDATAGGEVGTWGCGTQDNQRWQVRANPAGGFSFRLDRGGLCLGVADVAAGTGLTMQPCTLDASVRWRIER</sequence>
<keyword evidence="3" id="KW-1185">Reference proteome</keyword>
<evidence type="ECO:0000313" key="3">
    <source>
        <dbReference type="Proteomes" id="UP000307087"/>
    </source>
</evidence>
<evidence type="ECO:0000259" key="1">
    <source>
        <dbReference type="Pfam" id="PF00652"/>
    </source>
</evidence>
<dbReference type="Pfam" id="PF00652">
    <property type="entry name" value="Ricin_B_lectin"/>
    <property type="match status" value="1"/>
</dbReference>
<organism evidence="2 3">
    <name type="scientific">Nocardioides caeni</name>
    <dbReference type="NCBI Taxonomy" id="574700"/>
    <lineage>
        <taxon>Bacteria</taxon>
        <taxon>Bacillati</taxon>
        <taxon>Actinomycetota</taxon>
        <taxon>Actinomycetes</taxon>
        <taxon>Propionibacteriales</taxon>
        <taxon>Nocardioidaceae</taxon>
        <taxon>Nocardioides</taxon>
    </lineage>
</organism>
<gene>
    <name evidence="2" type="ORF">E9934_10860</name>
</gene>
<dbReference type="PROSITE" id="PS50231">
    <property type="entry name" value="RICIN_B_LECTIN"/>
    <property type="match status" value="1"/>
</dbReference>
<dbReference type="SUPFAM" id="SSF55486">
    <property type="entry name" value="Metalloproteases ('zincins'), catalytic domain"/>
    <property type="match status" value="1"/>
</dbReference>
<dbReference type="Pfam" id="PF13688">
    <property type="entry name" value="Reprolysin_5"/>
    <property type="match status" value="1"/>
</dbReference>
<comment type="caution">
    <text evidence="2">The sequence shown here is derived from an EMBL/GenBank/DDBJ whole genome shotgun (WGS) entry which is preliminary data.</text>
</comment>
<reference evidence="2 3" key="1">
    <citation type="journal article" date="2009" name="Int. J. Syst. Evol. Microbiol.">
        <title>Nocardioides caeni sp. nov., isolated from wastewater.</title>
        <authorList>
            <person name="Yoon J.H."/>
            <person name="Kang S.J."/>
            <person name="Park S."/>
            <person name="Kim W."/>
            <person name="Oh T.K."/>
        </authorList>
    </citation>
    <scope>NUCLEOTIDE SEQUENCE [LARGE SCALE GENOMIC DNA]</scope>
    <source>
        <strain evidence="2 3">DSM 23134</strain>
    </source>
</reference>
<dbReference type="AlphaFoldDB" id="A0A4V4HK30"/>
<evidence type="ECO:0000313" key="2">
    <source>
        <dbReference type="EMBL" id="THV12886.1"/>
    </source>
</evidence>
<dbReference type="CDD" id="cd00161">
    <property type="entry name" value="beta-trefoil_Ricin-like"/>
    <property type="match status" value="3"/>
</dbReference>
<dbReference type="RefSeq" id="WP_136562920.1">
    <property type="nucleotide sequence ID" value="NZ_BAABLS010000004.1"/>
</dbReference>
<dbReference type="InterPro" id="IPR035992">
    <property type="entry name" value="Ricin_B-like_lectins"/>
</dbReference>
<protein>
    <recommendedName>
        <fullName evidence="1">Ricin B lectin domain-containing protein</fullName>
    </recommendedName>
</protein>
<name>A0A4V4HK30_9ACTN</name>
<dbReference type="Proteomes" id="UP000307087">
    <property type="component" value="Unassembled WGS sequence"/>
</dbReference>
<feature type="domain" description="Ricin B lectin" evidence="1">
    <location>
        <begin position="663"/>
        <end position="745"/>
    </location>
</feature>
<dbReference type="OrthoDB" id="4481726at2"/>